<keyword evidence="6" id="KW-1185">Reference proteome</keyword>
<comment type="caution">
    <text evidence="5">The sequence shown here is derived from an EMBL/GenBank/DDBJ whole genome shotgun (WGS) entry which is preliminary data.</text>
</comment>
<evidence type="ECO:0000313" key="6">
    <source>
        <dbReference type="Proteomes" id="UP000295302"/>
    </source>
</evidence>
<keyword evidence="1 5" id="KW-0808">Transferase</keyword>
<dbReference type="OrthoDB" id="2061990at2"/>
<sequence length="138" mass="14571">MGLEIGAEAGVGFGSGGRKVGGGEGIASERLAGQVVLKTGADPGVAEVGYWVSAEIRGRGVASRALEAVTRWAFSAQGPLRLARIELFHAADNHGSCRVAERCGYGFQRVLPPQPPVFPTEGHLHVRHAEADGEHRHR</sequence>
<dbReference type="AlphaFoldDB" id="A0A4R4YLK1"/>
<dbReference type="Pfam" id="PF13302">
    <property type="entry name" value="Acetyltransf_3"/>
    <property type="match status" value="1"/>
</dbReference>
<gene>
    <name evidence="5" type="ORF">E1286_25530</name>
</gene>
<name>A0A4R4YLK1_9ACTN</name>
<dbReference type="Gene3D" id="3.40.630.30">
    <property type="match status" value="1"/>
</dbReference>
<dbReference type="Proteomes" id="UP000295302">
    <property type="component" value="Unassembled WGS sequence"/>
</dbReference>
<evidence type="ECO:0000256" key="1">
    <source>
        <dbReference type="ARBA" id="ARBA00022679"/>
    </source>
</evidence>
<feature type="domain" description="N-acetyltransferase" evidence="4">
    <location>
        <begin position="29"/>
        <end position="127"/>
    </location>
</feature>
<evidence type="ECO:0000259" key="4">
    <source>
        <dbReference type="PROSITE" id="PS51186"/>
    </source>
</evidence>
<dbReference type="EMBL" id="SMKQ01000088">
    <property type="protein sequence ID" value="TDD44959.1"/>
    <property type="molecule type" value="Genomic_DNA"/>
</dbReference>
<dbReference type="PANTHER" id="PTHR43792">
    <property type="entry name" value="GNAT FAMILY, PUTATIVE (AFU_ORTHOLOGUE AFUA_3G00765)-RELATED-RELATED"/>
    <property type="match status" value="1"/>
</dbReference>
<comment type="similarity">
    <text evidence="3">Belongs to the acetyltransferase family. RimJ subfamily.</text>
</comment>
<keyword evidence="2" id="KW-0012">Acyltransferase</keyword>
<dbReference type="PANTHER" id="PTHR43792:SF8">
    <property type="entry name" value="[RIBOSOMAL PROTEIN US5]-ALANINE N-ACETYLTRANSFERASE"/>
    <property type="match status" value="1"/>
</dbReference>
<evidence type="ECO:0000256" key="3">
    <source>
        <dbReference type="ARBA" id="ARBA00038502"/>
    </source>
</evidence>
<dbReference type="InterPro" id="IPR051531">
    <property type="entry name" value="N-acetyltransferase"/>
</dbReference>
<dbReference type="PROSITE" id="PS51186">
    <property type="entry name" value="GNAT"/>
    <property type="match status" value="1"/>
</dbReference>
<protein>
    <submittedName>
        <fullName evidence="5">N-acetyltransferase</fullName>
    </submittedName>
</protein>
<dbReference type="SUPFAM" id="SSF55729">
    <property type="entry name" value="Acyl-CoA N-acyltransferases (Nat)"/>
    <property type="match status" value="1"/>
</dbReference>
<dbReference type="InterPro" id="IPR016181">
    <property type="entry name" value="Acyl_CoA_acyltransferase"/>
</dbReference>
<dbReference type="InterPro" id="IPR000182">
    <property type="entry name" value="GNAT_dom"/>
</dbReference>
<evidence type="ECO:0000313" key="5">
    <source>
        <dbReference type="EMBL" id="TDD44959.1"/>
    </source>
</evidence>
<reference evidence="5 6" key="1">
    <citation type="submission" date="2019-03" db="EMBL/GenBank/DDBJ databases">
        <title>Draft genome sequences of novel Actinobacteria.</title>
        <authorList>
            <person name="Sahin N."/>
            <person name="Ay H."/>
            <person name="Saygin H."/>
        </authorList>
    </citation>
    <scope>NUCLEOTIDE SEQUENCE [LARGE SCALE GENOMIC DNA]</scope>
    <source>
        <strain evidence="5 6">CH32</strain>
    </source>
</reference>
<dbReference type="GO" id="GO:0016747">
    <property type="term" value="F:acyltransferase activity, transferring groups other than amino-acyl groups"/>
    <property type="evidence" value="ECO:0007669"/>
    <property type="project" value="InterPro"/>
</dbReference>
<accession>A0A4R4YLK1</accession>
<evidence type="ECO:0000256" key="2">
    <source>
        <dbReference type="ARBA" id="ARBA00023315"/>
    </source>
</evidence>
<organism evidence="5 6">
    <name type="scientific">Nonomuraea terrae</name>
    <dbReference type="NCBI Taxonomy" id="2530383"/>
    <lineage>
        <taxon>Bacteria</taxon>
        <taxon>Bacillati</taxon>
        <taxon>Actinomycetota</taxon>
        <taxon>Actinomycetes</taxon>
        <taxon>Streptosporangiales</taxon>
        <taxon>Streptosporangiaceae</taxon>
        <taxon>Nonomuraea</taxon>
    </lineage>
</organism>
<proteinExistence type="inferred from homology"/>